<feature type="compositionally biased region" description="Basic and acidic residues" evidence="1">
    <location>
        <begin position="43"/>
        <end position="58"/>
    </location>
</feature>
<keyword evidence="3" id="KW-1185">Reference proteome</keyword>
<gene>
    <name evidence="2" type="ORF">GCM10010844_36060</name>
</gene>
<proteinExistence type="predicted"/>
<organism evidence="2 3">
    <name type="scientific">Deinococcus radiotolerans</name>
    <dbReference type="NCBI Taxonomy" id="1309407"/>
    <lineage>
        <taxon>Bacteria</taxon>
        <taxon>Thermotogati</taxon>
        <taxon>Deinococcota</taxon>
        <taxon>Deinococci</taxon>
        <taxon>Deinococcales</taxon>
        <taxon>Deinococcaceae</taxon>
        <taxon>Deinococcus</taxon>
    </lineage>
</organism>
<evidence type="ECO:0000313" key="3">
    <source>
        <dbReference type="Proteomes" id="UP000604341"/>
    </source>
</evidence>
<feature type="compositionally biased region" description="Polar residues" evidence="1">
    <location>
        <begin position="1"/>
        <end position="17"/>
    </location>
</feature>
<protein>
    <submittedName>
        <fullName evidence="2">Uncharacterized protein</fullName>
    </submittedName>
</protein>
<evidence type="ECO:0000313" key="2">
    <source>
        <dbReference type="EMBL" id="GGL14008.1"/>
    </source>
</evidence>
<comment type="caution">
    <text evidence="2">The sequence shown here is derived from an EMBL/GenBank/DDBJ whole genome shotgun (WGS) entry which is preliminary data.</text>
</comment>
<feature type="region of interest" description="Disordered" evidence="1">
    <location>
        <begin position="1"/>
        <end position="58"/>
    </location>
</feature>
<reference evidence="3" key="1">
    <citation type="journal article" date="2019" name="Int. J. Syst. Evol. Microbiol.">
        <title>The Global Catalogue of Microorganisms (GCM) 10K type strain sequencing project: providing services to taxonomists for standard genome sequencing and annotation.</title>
        <authorList>
            <consortium name="The Broad Institute Genomics Platform"/>
            <consortium name="The Broad Institute Genome Sequencing Center for Infectious Disease"/>
            <person name="Wu L."/>
            <person name="Ma J."/>
        </authorList>
    </citation>
    <scope>NUCLEOTIDE SEQUENCE [LARGE SCALE GENOMIC DNA]</scope>
    <source>
        <strain evidence="3">JCM 19173</strain>
    </source>
</reference>
<name>A0ABQ2FPH1_9DEIO</name>
<accession>A0ABQ2FPH1</accession>
<sequence>MTDPKNSASEPSETKTSAPPADTEGTTPTSEPKQSGAAEQQEEGTHGRPTDDSDPGHS</sequence>
<evidence type="ECO:0000256" key="1">
    <source>
        <dbReference type="SAM" id="MobiDB-lite"/>
    </source>
</evidence>
<dbReference type="EMBL" id="BMPE01000017">
    <property type="protein sequence ID" value="GGL14008.1"/>
    <property type="molecule type" value="Genomic_DNA"/>
</dbReference>
<dbReference type="Proteomes" id="UP000604341">
    <property type="component" value="Unassembled WGS sequence"/>
</dbReference>
<feature type="compositionally biased region" description="Polar residues" evidence="1">
    <location>
        <begin position="24"/>
        <end position="33"/>
    </location>
</feature>